<dbReference type="KEGG" id="spar:SPRG_04555"/>
<gene>
    <name evidence="2" type="ORF">SPRG_04555</name>
</gene>
<dbReference type="VEuPathDB" id="FungiDB:SPRG_04555"/>
<feature type="region of interest" description="Disordered" evidence="1">
    <location>
        <begin position="1"/>
        <end position="32"/>
    </location>
</feature>
<dbReference type="OrthoDB" id="10364434at2759"/>
<dbReference type="SUPFAM" id="SSF52047">
    <property type="entry name" value="RNI-like"/>
    <property type="match status" value="1"/>
</dbReference>
<evidence type="ECO:0000313" key="2">
    <source>
        <dbReference type="EMBL" id="KDO30654.1"/>
    </source>
</evidence>
<evidence type="ECO:0000256" key="1">
    <source>
        <dbReference type="SAM" id="MobiDB-lite"/>
    </source>
</evidence>
<dbReference type="EMBL" id="KK583201">
    <property type="protein sequence ID" value="KDO30654.1"/>
    <property type="molecule type" value="Genomic_DNA"/>
</dbReference>
<protein>
    <submittedName>
        <fullName evidence="2">Uncharacterized protein</fullName>
    </submittedName>
</protein>
<dbReference type="Proteomes" id="UP000030745">
    <property type="component" value="Unassembled WGS sequence"/>
</dbReference>
<evidence type="ECO:0000313" key="3">
    <source>
        <dbReference type="Proteomes" id="UP000030745"/>
    </source>
</evidence>
<keyword evidence="3" id="KW-1185">Reference proteome</keyword>
<dbReference type="Gene3D" id="3.80.10.10">
    <property type="entry name" value="Ribonuclease Inhibitor"/>
    <property type="match status" value="1"/>
</dbReference>
<dbReference type="GeneID" id="24126993"/>
<feature type="compositionally biased region" description="Polar residues" evidence="1">
    <location>
        <begin position="1"/>
        <end position="11"/>
    </location>
</feature>
<dbReference type="InterPro" id="IPR032675">
    <property type="entry name" value="LRR_dom_sf"/>
</dbReference>
<name>A0A067CIV3_SAPPC</name>
<proteinExistence type="predicted"/>
<dbReference type="RefSeq" id="XP_012198864.1">
    <property type="nucleotide sequence ID" value="XM_012343474.1"/>
</dbReference>
<dbReference type="OMA" id="VEYQVEK"/>
<sequence length="364" mass="39172">MSSNNSPTKTVQGPDPVPSTHAPTAPADDDRAAGEPVLTADHYSLEAVCKDGDATALAAVRRWLESGYAEVLDLTYFGSTGSDELATVLRKTTTLTSLTFRFHKSGFLDPLMAVAPSFRRLTSLHLAGCADALPAYAQLLARLNATQLQSLHVYCGHGDPSDISGPLVVLPALEALTVSFGRFRTSSMLPSALLPPTLRRVTLNKTAFSPTAWDAFAAHVAGPCLLDEIIFHDCTVFLVGVEYQVEKWLARWIERGVRKLAIYDTTEHAASALLRALPGCSSSVGVVLDIDSDLSMQTYLLFGRALASSRGVTIKLPPFMNCAGDERVVAEIQDMAAKYQIACHHQIVRGRVHRLVLEGPACAA</sequence>
<accession>A0A067CIV3</accession>
<dbReference type="AlphaFoldDB" id="A0A067CIV3"/>
<organism evidence="2 3">
    <name type="scientific">Saprolegnia parasitica (strain CBS 223.65)</name>
    <dbReference type="NCBI Taxonomy" id="695850"/>
    <lineage>
        <taxon>Eukaryota</taxon>
        <taxon>Sar</taxon>
        <taxon>Stramenopiles</taxon>
        <taxon>Oomycota</taxon>
        <taxon>Saprolegniomycetes</taxon>
        <taxon>Saprolegniales</taxon>
        <taxon>Saprolegniaceae</taxon>
        <taxon>Saprolegnia</taxon>
    </lineage>
</organism>
<reference evidence="2 3" key="1">
    <citation type="journal article" date="2013" name="PLoS Genet.">
        <title>Distinctive expansion of potential virulence genes in the genome of the oomycete fish pathogen Saprolegnia parasitica.</title>
        <authorList>
            <person name="Jiang R.H."/>
            <person name="de Bruijn I."/>
            <person name="Haas B.J."/>
            <person name="Belmonte R."/>
            <person name="Lobach L."/>
            <person name="Christie J."/>
            <person name="van den Ackerveken G."/>
            <person name="Bottin A."/>
            <person name="Bulone V."/>
            <person name="Diaz-Moreno S.M."/>
            <person name="Dumas B."/>
            <person name="Fan L."/>
            <person name="Gaulin E."/>
            <person name="Govers F."/>
            <person name="Grenville-Briggs L.J."/>
            <person name="Horner N.R."/>
            <person name="Levin J.Z."/>
            <person name="Mammella M."/>
            <person name="Meijer H.J."/>
            <person name="Morris P."/>
            <person name="Nusbaum C."/>
            <person name="Oome S."/>
            <person name="Phillips A.J."/>
            <person name="van Rooyen D."/>
            <person name="Rzeszutek E."/>
            <person name="Saraiva M."/>
            <person name="Secombes C.J."/>
            <person name="Seidl M.F."/>
            <person name="Snel B."/>
            <person name="Stassen J.H."/>
            <person name="Sykes S."/>
            <person name="Tripathy S."/>
            <person name="van den Berg H."/>
            <person name="Vega-Arreguin J.C."/>
            <person name="Wawra S."/>
            <person name="Young S.K."/>
            <person name="Zeng Q."/>
            <person name="Dieguez-Uribeondo J."/>
            <person name="Russ C."/>
            <person name="Tyler B.M."/>
            <person name="van West P."/>
        </authorList>
    </citation>
    <scope>NUCLEOTIDE SEQUENCE [LARGE SCALE GENOMIC DNA]</scope>
    <source>
        <strain evidence="2 3">CBS 223.65</strain>
    </source>
</reference>